<dbReference type="CDD" id="cd04923">
    <property type="entry name" value="ACT_AK-LysC-DapG-like_2"/>
    <property type="match status" value="1"/>
</dbReference>
<protein>
    <recommendedName>
        <fullName evidence="4">aspartate kinase</fullName>
        <ecNumber evidence="4">2.7.2.4</ecNumber>
    </recommendedName>
</protein>
<dbReference type="Gene3D" id="3.30.70.260">
    <property type="match status" value="1"/>
</dbReference>
<dbReference type="SUPFAM" id="SSF53633">
    <property type="entry name" value="Carbamate kinase-like"/>
    <property type="match status" value="1"/>
</dbReference>
<dbReference type="Pfam" id="PF00696">
    <property type="entry name" value="AA_kinase"/>
    <property type="match status" value="1"/>
</dbReference>
<sequence length="349" mass="37255">ISTQRMQDALSAGKIVIAAGFQGIDEAFNITTLGRGGSDTTAVALAAVLGADSCEIYTDVDGIYTTDPRIVPEARRTRRICYDEMLELSSAGAGVMHNRAIEFAKRFSVPVHVRSSFSDTPGTMITSEPESADAPVCGAAKVRNEARVTVLGVPDRPGAALTVFSEIAAKNIAMDMIVQNVADDGHADISFTVFRDDLPATLKAVEDSTRKLEAEGYSHDDDLSKISVVGAGMATQTGVAEKMFRALAEKGINILMITTSEIKISVLVARTQAQEALRTVHEVFQLDVQPAESNAEVHVATEPHEAMDPTELVAKMERMEELIIEGITLDQLQSLVTVVGLPDTPGLAA</sequence>
<dbReference type="InterPro" id="IPR001341">
    <property type="entry name" value="Asp_kinase"/>
</dbReference>
<evidence type="ECO:0000256" key="1">
    <source>
        <dbReference type="ARBA" id="ARBA00004986"/>
    </source>
</evidence>
<comment type="caution">
    <text evidence="12">The sequence shown here is derived from an EMBL/GenBank/DDBJ whole genome shotgun (WGS) entry which is preliminary data.</text>
</comment>
<feature type="non-terminal residue" evidence="12">
    <location>
        <position position="1"/>
    </location>
</feature>
<dbReference type="GO" id="GO:0009090">
    <property type="term" value="P:homoserine biosynthetic process"/>
    <property type="evidence" value="ECO:0007669"/>
    <property type="project" value="TreeGrafter"/>
</dbReference>
<dbReference type="InterPro" id="IPR054352">
    <property type="entry name" value="ACT_Aspartokinase"/>
</dbReference>
<dbReference type="InterPro" id="IPR001048">
    <property type="entry name" value="Asp/Glu/Uridylate_kinase"/>
</dbReference>
<reference evidence="12" key="1">
    <citation type="journal article" date="2015" name="Nature">
        <title>Complex archaea that bridge the gap between prokaryotes and eukaryotes.</title>
        <authorList>
            <person name="Spang A."/>
            <person name="Saw J.H."/>
            <person name="Jorgensen S.L."/>
            <person name="Zaremba-Niedzwiedzka K."/>
            <person name="Martijn J."/>
            <person name="Lind A.E."/>
            <person name="van Eijk R."/>
            <person name="Schleper C."/>
            <person name="Guy L."/>
            <person name="Ettema T.J."/>
        </authorList>
    </citation>
    <scope>NUCLEOTIDE SEQUENCE</scope>
</reference>
<evidence type="ECO:0000256" key="10">
    <source>
        <dbReference type="ARBA" id="ARBA00047872"/>
    </source>
</evidence>
<evidence type="ECO:0000313" key="12">
    <source>
        <dbReference type="EMBL" id="KKK54890.1"/>
    </source>
</evidence>
<dbReference type="EMBL" id="LAZR01065766">
    <property type="protein sequence ID" value="KKK54890.1"/>
    <property type="molecule type" value="Genomic_DNA"/>
</dbReference>
<organism evidence="12">
    <name type="scientific">marine sediment metagenome</name>
    <dbReference type="NCBI Taxonomy" id="412755"/>
    <lineage>
        <taxon>unclassified sequences</taxon>
        <taxon>metagenomes</taxon>
        <taxon>ecological metagenomes</taxon>
    </lineage>
</organism>
<gene>
    <name evidence="12" type="ORF">LCGC14_3080140</name>
</gene>
<comment type="pathway">
    <text evidence="2">Amino-acid biosynthesis; L-threonine biosynthesis; L-threonine from L-aspartate: step 1/5.</text>
</comment>
<dbReference type="CDD" id="cd04913">
    <property type="entry name" value="ACT_AKii-LysC-BS-like_1"/>
    <property type="match status" value="1"/>
</dbReference>
<dbReference type="NCBIfam" id="NF005155">
    <property type="entry name" value="PRK06635.1-4"/>
    <property type="match status" value="1"/>
</dbReference>
<evidence type="ECO:0000259" key="11">
    <source>
        <dbReference type="PROSITE" id="PS51671"/>
    </source>
</evidence>
<comment type="similarity">
    <text evidence="3">Belongs to the aspartokinase family.</text>
</comment>
<evidence type="ECO:0000256" key="3">
    <source>
        <dbReference type="ARBA" id="ARBA00010122"/>
    </source>
</evidence>
<dbReference type="PROSITE" id="PS51671">
    <property type="entry name" value="ACT"/>
    <property type="match status" value="1"/>
</dbReference>
<dbReference type="InterPro" id="IPR036393">
    <property type="entry name" value="AceGlu_kinase-like_sf"/>
</dbReference>
<evidence type="ECO:0000256" key="2">
    <source>
        <dbReference type="ARBA" id="ARBA00005139"/>
    </source>
</evidence>
<dbReference type="GO" id="GO:0004072">
    <property type="term" value="F:aspartate kinase activity"/>
    <property type="evidence" value="ECO:0007669"/>
    <property type="project" value="UniProtKB-EC"/>
</dbReference>
<dbReference type="NCBIfam" id="TIGR00657">
    <property type="entry name" value="asp_kinases"/>
    <property type="match status" value="1"/>
</dbReference>
<feature type="domain" description="ACT" evidence="11">
    <location>
        <begin position="148"/>
        <end position="228"/>
    </location>
</feature>
<evidence type="ECO:0000256" key="7">
    <source>
        <dbReference type="ARBA" id="ARBA00022777"/>
    </source>
</evidence>
<keyword evidence="5" id="KW-0808">Transferase</keyword>
<dbReference type="Gene3D" id="3.40.1160.10">
    <property type="entry name" value="Acetylglutamate kinase-like"/>
    <property type="match status" value="1"/>
</dbReference>
<keyword evidence="8" id="KW-0067">ATP-binding</keyword>
<comment type="catalytic activity">
    <reaction evidence="10">
        <text>L-aspartate + ATP = 4-phospho-L-aspartate + ADP</text>
        <dbReference type="Rhea" id="RHEA:23776"/>
        <dbReference type="ChEBI" id="CHEBI:29991"/>
        <dbReference type="ChEBI" id="CHEBI:30616"/>
        <dbReference type="ChEBI" id="CHEBI:57535"/>
        <dbReference type="ChEBI" id="CHEBI:456216"/>
        <dbReference type="EC" id="2.7.2.4"/>
    </reaction>
</comment>
<evidence type="ECO:0000256" key="6">
    <source>
        <dbReference type="ARBA" id="ARBA00022741"/>
    </source>
</evidence>
<keyword evidence="7" id="KW-0418">Kinase</keyword>
<evidence type="ECO:0000256" key="8">
    <source>
        <dbReference type="ARBA" id="ARBA00022840"/>
    </source>
</evidence>
<dbReference type="InterPro" id="IPR005260">
    <property type="entry name" value="Asp_kin_monofn"/>
</dbReference>
<keyword evidence="9" id="KW-0028">Amino-acid biosynthesis</keyword>
<dbReference type="EC" id="2.7.2.4" evidence="4"/>
<dbReference type="GO" id="GO:0009089">
    <property type="term" value="P:lysine biosynthetic process via diaminopimelate"/>
    <property type="evidence" value="ECO:0007669"/>
    <property type="project" value="InterPro"/>
</dbReference>
<dbReference type="InterPro" id="IPR045865">
    <property type="entry name" value="ACT-like_dom_sf"/>
</dbReference>
<proteinExistence type="inferred from homology"/>
<evidence type="ECO:0000256" key="9">
    <source>
        <dbReference type="ARBA" id="ARBA00023154"/>
    </source>
</evidence>
<dbReference type="GO" id="GO:0005524">
    <property type="term" value="F:ATP binding"/>
    <property type="evidence" value="ECO:0007669"/>
    <property type="project" value="UniProtKB-KW"/>
</dbReference>
<dbReference type="PIRSF" id="PIRSF000726">
    <property type="entry name" value="Asp_kin"/>
    <property type="match status" value="1"/>
</dbReference>
<name>A0A0F8X251_9ZZZZ</name>
<dbReference type="GO" id="GO:0005829">
    <property type="term" value="C:cytosol"/>
    <property type="evidence" value="ECO:0007669"/>
    <property type="project" value="TreeGrafter"/>
</dbReference>
<keyword evidence="6" id="KW-0547">Nucleotide-binding</keyword>
<dbReference type="PANTHER" id="PTHR21499:SF3">
    <property type="entry name" value="ASPARTOKINASE"/>
    <property type="match status" value="1"/>
</dbReference>
<dbReference type="Pfam" id="PF22468">
    <property type="entry name" value="ACT_9"/>
    <property type="match status" value="1"/>
</dbReference>
<dbReference type="PANTHER" id="PTHR21499">
    <property type="entry name" value="ASPARTATE KINASE"/>
    <property type="match status" value="1"/>
</dbReference>
<evidence type="ECO:0000256" key="4">
    <source>
        <dbReference type="ARBA" id="ARBA00013059"/>
    </source>
</evidence>
<dbReference type="Gene3D" id="3.30.2130.10">
    <property type="entry name" value="VC0802-like"/>
    <property type="match status" value="1"/>
</dbReference>
<feature type="non-terminal residue" evidence="12">
    <location>
        <position position="349"/>
    </location>
</feature>
<dbReference type="FunFam" id="3.30.2130.10:FF:000002">
    <property type="entry name" value="Aspartokinase"/>
    <property type="match status" value="1"/>
</dbReference>
<keyword evidence="9" id="KW-0457">Lysine biosynthesis</keyword>
<evidence type="ECO:0000256" key="5">
    <source>
        <dbReference type="ARBA" id="ARBA00022679"/>
    </source>
</evidence>
<dbReference type="InterPro" id="IPR002912">
    <property type="entry name" value="ACT_dom"/>
</dbReference>
<accession>A0A0F8X251</accession>
<dbReference type="Pfam" id="PF01842">
    <property type="entry name" value="ACT"/>
    <property type="match status" value="1"/>
</dbReference>
<dbReference type="SUPFAM" id="SSF55021">
    <property type="entry name" value="ACT-like"/>
    <property type="match status" value="2"/>
</dbReference>
<comment type="pathway">
    <text evidence="1">Amino-acid biosynthesis; L-methionine biosynthesis via de novo pathway; L-homoserine from L-aspartate: step 1/3.</text>
</comment>
<dbReference type="AlphaFoldDB" id="A0A0F8X251"/>